<protein>
    <submittedName>
        <fullName evidence="1">Uncharacterized protein</fullName>
    </submittedName>
</protein>
<evidence type="ECO:0000313" key="2">
    <source>
        <dbReference type="Proteomes" id="UP000029538"/>
    </source>
</evidence>
<sequence>MERIKEYLSSVDRFKSAINHQGLHKVFDDLKTDLSLMENSNRSGLADKLCQLQNDHTWIMQALANILLMCKGDKTSYHPAILLGCYDKNLEKMNESVYGEVLCMQKLIKELEEENKKLKDNATRV</sequence>
<evidence type="ECO:0000313" key="1">
    <source>
        <dbReference type="EMBL" id="KGF50461.1"/>
    </source>
</evidence>
<comment type="caution">
    <text evidence="1">The sequence shown here is derived from an EMBL/GenBank/DDBJ whole genome shotgun (WGS) entry which is preliminary data.</text>
</comment>
<reference evidence="1 2" key="1">
    <citation type="submission" date="2014-07" db="EMBL/GenBank/DDBJ databases">
        <authorList>
            <person name="McCorrison J."/>
            <person name="Sanka R."/>
            <person name="Torralba M."/>
            <person name="Gillis M."/>
            <person name="Haft D.H."/>
            <person name="Methe B."/>
            <person name="Sutton G."/>
            <person name="Nelson K.E."/>
        </authorList>
    </citation>
    <scope>NUCLEOTIDE SEQUENCE [LARGE SCALE GENOMIC DNA]</scope>
    <source>
        <strain evidence="1 2">DNF00882</strain>
    </source>
</reference>
<dbReference type="AlphaFoldDB" id="A0A096AUN3"/>
<name>A0A096AUN3_9BACT</name>
<dbReference type="EMBL" id="JRNR01000003">
    <property type="protein sequence ID" value="KGF50461.1"/>
    <property type="molecule type" value="Genomic_DNA"/>
</dbReference>
<proteinExistence type="predicted"/>
<gene>
    <name evidence="1" type="ORF">HMPREF0654_01145</name>
</gene>
<organism evidence="1 2">
    <name type="scientific">Prevotella disiens DNF00882</name>
    <dbReference type="NCBI Taxonomy" id="1401075"/>
    <lineage>
        <taxon>Bacteria</taxon>
        <taxon>Pseudomonadati</taxon>
        <taxon>Bacteroidota</taxon>
        <taxon>Bacteroidia</taxon>
        <taxon>Bacteroidales</taxon>
        <taxon>Prevotellaceae</taxon>
        <taxon>Prevotella</taxon>
    </lineage>
</organism>
<dbReference type="Proteomes" id="UP000029538">
    <property type="component" value="Unassembled WGS sequence"/>
</dbReference>
<accession>A0A096AUN3</accession>
<dbReference type="RefSeq" id="WP_036882121.1">
    <property type="nucleotide sequence ID" value="NZ_JRNR01000003.1"/>
</dbReference>